<evidence type="ECO:0000256" key="2">
    <source>
        <dbReference type="ARBA" id="ARBA00005695"/>
    </source>
</evidence>
<dbReference type="Gene3D" id="3.10.105.10">
    <property type="entry name" value="Dipeptide-binding Protein, Domain 3"/>
    <property type="match status" value="1"/>
</dbReference>
<keyword evidence="7" id="KW-1185">Reference proteome</keyword>
<proteinExistence type="inferred from homology"/>
<dbReference type="AlphaFoldDB" id="I4B596"/>
<dbReference type="Pfam" id="PF00496">
    <property type="entry name" value="SBP_bac_5"/>
    <property type="match status" value="1"/>
</dbReference>
<dbReference type="KEGG" id="tpx:Turpa_1806"/>
<evidence type="ECO:0000313" key="7">
    <source>
        <dbReference type="Proteomes" id="UP000006048"/>
    </source>
</evidence>
<evidence type="ECO:0000256" key="4">
    <source>
        <dbReference type="ARBA" id="ARBA00022729"/>
    </source>
</evidence>
<dbReference type="GO" id="GO:0015833">
    <property type="term" value="P:peptide transport"/>
    <property type="evidence" value="ECO:0007669"/>
    <property type="project" value="TreeGrafter"/>
</dbReference>
<dbReference type="CDD" id="cd00995">
    <property type="entry name" value="PBP2_NikA_DppA_OppA_like"/>
    <property type="match status" value="1"/>
</dbReference>
<dbReference type="InterPro" id="IPR000914">
    <property type="entry name" value="SBP_5_dom"/>
</dbReference>
<dbReference type="SUPFAM" id="SSF53850">
    <property type="entry name" value="Periplasmic binding protein-like II"/>
    <property type="match status" value="1"/>
</dbReference>
<evidence type="ECO:0000256" key="3">
    <source>
        <dbReference type="ARBA" id="ARBA00022448"/>
    </source>
</evidence>
<evidence type="ECO:0000259" key="5">
    <source>
        <dbReference type="Pfam" id="PF00496"/>
    </source>
</evidence>
<keyword evidence="4" id="KW-0732">Signal</keyword>
<dbReference type="RefSeq" id="WP_014802962.1">
    <property type="nucleotide sequence ID" value="NC_018020.1"/>
</dbReference>
<feature type="domain" description="Solute-binding protein family 5" evidence="5">
    <location>
        <begin position="91"/>
        <end position="416"/>
    </location>
</feature>
<dbReference type="PANTHER" id="PTHR30290:SF10">
    <property type="entry name" value="PERIPLASMIC OLIGOPEPTIDE-BINDING PROTEIN-RELATED"/>
    <property type="match status" value="1"/>
</dbReference>
<comment type="subcellular location">
    <subcellularLocation>
        <location evidence="1">Cell envelope</location>
    </subcellularLocation>
</comment>
<protein>
    <submittedName>
        <fullName evidence="6">ABC-type transporter, periplasmic subunit</fullName>
    </submittedName>
</protein>
<dbReference type="EMBL" id="CP002959">
    <property type="protein sequence ID" value="AFM12453.1"/>
    <property type="molecule type" value="Genomic_DNA"/>
</dbReference>
<dbReference type="GO" id="GO:0030313">
    <property type="term" value="C:cell envelope"/>
    <property type="evidence" value="ECO:0007669"/>
    <property type="project" value="UniProtKB-SubCell"/>
</dbReference>
<keyword evidence="3" id="KW-0813">Transport</keyword>
<accession>I4B596</accession>
<organism evidence="6 7">
    <name type="scientific">Turneriella parva (strain ATCC BAA-1111 / DSM 21527 / NCTC 11395 / H)</name>
    <name type="common">Leptospira parva</name>
    <dbReference type="NCBI Taxonomy" id="869212"/>
    <lineage>
        <taxon>Bacteria</taxon>
        <taxon>Pseudomonadati</taxon>
        <taxon>Spirochaetota</taxon>
        <taxon>Spirochaetia</taxon>
        <taxon>Leptospirales</taxon>
        <taxon>Leptospiraceae</taxon>
        <taxon>Turneriella</taxon>
    </lineage>
</organism>
<dbReference type="STRING" id="869212.Turpa_1806"/>
<dbReference type="Gene3D" id="3.40.190.10">
    <property type="entry name" value="Periplasmic binding protein-like II"/>
    <property type="match status" value="1"/>
</dbReference>
<gene>
    <name evidence="6" type="ordered locus">Turpa_1806</name>
</gene>
<dbReference type="GO" id="GO:1904680">
    <property type="term" value="F:peptide transmembrane transporter activity"/>
    <property type="evidence" value="ECO:0007669"/>
    <property type="project" value="TreeGrafter"/>
</dbReference>
<name>I4B596_TURPD</name>
<dbReference type="Proteomes" id="UP000006048">
    <property type="component" value="Chromosome"/>
</dbReference>
<evidence type="ECO:0000313" key="6">
    <source>
        <dbReference type="EMBL" id="AFM12453.1"/>
    </source>
</evidence>
<sequence>MNWQSLKHSSFRYSLTQDRLLAVAARFICAFLCVASLVSCGGDDKPAGIITIPLKYRAEILDPLYAVDESTVMVVNFLHRRLFAYDADGRLVSDLAESESLAGRVVRVKLRHGSATADDVVYALQRVQKDANQSWVMEQIAAVRKVGPLLIEIELSKSPRPASADWQMARIKLTLPQCAVFVAAEHRKGNGFVPFTRYRIESQTGDRIVFSTTDGSPRLEFLVMPDETARYFAFREARLDAYEALGIHRKLPYDADIYEPQTMHDLVVLYAAFNVSAPSALAQPGLRRAINLAFDRQAICQKTLLGACSGADYPVPAVLSPPPGRAFPPAGDYVLPQTKETVTLFTLSDKERMLIAEYMRHVFAKFNIHLEFRIVDLPSMVRESNKGTRGVYLMKWSADYPHAENFLMPLFHSRNAGIGGNRAHFKDQKLDTMLDRSGYSAREVDDIQQRLRELSPWLFIGFQNMQFYRLKKSRLRIPRIFAGWGERAISEPVR</sequence>
<dbReference type="PANTHER" id="PTHR30290">
    <property type="entry name" value="PERIPLASMIC BINDING COMPONENT OF ABC TRANSPORTER"/>
    <property type="match status" value="1"/>
</dbReference>
<dbReference type="InterPro" id="IPR039424">
    <property type="entry name" value="SBP_5"/>
</dbReference>
<evidence type="ECO:0000256" key="1">
    <source>
        <dbReference type="ARBA" id="ARBA00004196"/>
    </source>
</evidence>
<comment type="similarity">
    <text evidence="2">Belongs to the bacterial solute-binding protein 5 family.</text>
</comment>
<reference evidence="6 7" key="1">
    <citation type="submission" date="2012-06" db="EMBL/GenBank/DDBJ databases">
        <title>The complete chromosome of genome of Turneriella parva DSM 21527.</title>
        <authorList>
            <consortium name="US DOE Joint Genome Institute (JGI-PGF)"/>
            <person name="Lucas S."/>
            <person name="Han J."/>
            <person name="Lapidus A."/>
            <person name="Bruce D."/>
            <person name="Goodwin L."/>
            <person name="Pitluck S."/>
            <person name="Peters L."/>
            <person name="Kyrpides N."/>
            <person name="Mavromatis K."/>
            <person name="Ivanova N."/>
            <person name="Mikhailova N."/>
            <person name="Chertkov O."/>
            <person name="Detter J.C."/>
            <person name="Tapia R."/>
            <person name="Han C."/>
            <person name="Land M."/>
            <person name="Hauser L."/>
            <person name="Markowitz V."/>
            <person name="Cheng J.-F."/>
            <person name="Hugenholtz P."/>
            <person name="Woyke T."/>
            <person name="Wu D."/>
            <person name="Gronow S."/>
            <person name="Wellnitz S."/>
            <person name="Brambilla E."/>
            <person name="Klenk H.-P."/>
            <person name="Eisen J.A."/>
        </authorList>
    </citation>
    <scope>NUCLEOTIDE SEQUENCE [LARGE SCALE GENOMIC DNA]</scope>
    <source>
        <strain evidence="7">ATCC BAA-1111 / DSM 21527 / NCTC 11395 / H</strain>
    </source>
</reference>
<dbReference type="HOGENOM" id="CLU_530802_0_0_12"/>